<comment type="caution">
    <text evidence="3">The sequence shown here is derived from an EMBL/GenBank/DDBJ whole genome shotgun (WGS) entry which is preliminary data.</text>
</comment>
<accession>A0A2M7XDB3</accession>
<feature type="domain" description="GIY-YIG" evidence="2">
    <location>
        <begin position="1"/>
        <end position="77"/>
    </location>
</feature>
<gene>
    <name evidence="3" type="ORF">CO174_01715</name>
</gene>
<dbReference type="Gene3D" id="3.40.1440.10">
    <property type="entry name" value="GIY-YIG endonuclease"/>
    <property type="match status" value="1"/>
</dbReference>
<dbReference type="InterPro" id="IPR035901">
    <property type="entry name" value="GIY-YIG_endonuc_sf"/>
</dbReference>
<reference evidence="4" key="1">
    <citation type="submission" date="2017-09" db="EMBL/GenBank/DDBJ databases">
        <title>Depth-based differentiation of microbial function through sediment-hosted aquifers and enrichment of novel symbionts in the deep terrestrial subsurface.</title>
        <authorList>
            <person name="Probst A.J."/>
            <person name="Ladd B."/>
            <person name="Jarett J.K."/>
            <person name="Geller-Mcgrath D.E."/>
            <person name="Sieber C.M.K."/>
            <person name="Emerson J.B."/>
            <person name="Anantharaman K."/>
            <person name="Thomas B.C."/>
            <person name="Malmstrom R."/>
            <person name="Stieglmeier M."/>
            <person name="Klingl A."/>
            <person name="Woyke T."/>
            <person name="Ryan C.M."/>
            <person name="Banfield J.F."/>
        </authorList>
    </citation>
    <scope>NUCLEOTIDE SEQUENCE [LARGE SCALE GENOMIC DNA]</scope>
</reference>
<sequence>MFYVYILFSIKDRKLYVGYTNNLNRRLQEHMDGKVLSTKERQPLKLIYYEAYITEPEAKRREKYLKGGNGRAQLKIQLSETLNQCGYKYL</sequence>
<dbReference type="SMART" id="SM00465">
    <property type="entry name" value="GIYc"/>
    <property type="match status" value="1"/>
</dbReference>
<dbReference type="InterPro" id="IPR050190">
    <property type="entry name" value="UPF0213_domain"/>
</dbReference>
<dbReference type="Proteomes" id="UP000229385">
    <property type="component" value="Unassembled WGS sequence"/>
</dbReference>
<evidence type="ECO:0000259" key="2">
    <source>
        <dbReference type="PROSITE" id="PS50164"/>
    </source>
</evidence>
<dbReference type="PANTHER" id="PTHR34477:SF5">
    <property type="entry name" value="BSL5627 PROTEIN"/>
    <property type="match status" value="1"/>
</dbReference>
<dbReference type="SUPFAM" id="SSF82771">
    <property type="entry name" value="GIY-YIG endonuclease"/>
    <property type="match status" value="1"/>
</dbReference>
<dbReference type="PROSITE" id="PS50164">
    <property type="entry name" value="GIY_YIG"/>
    <property type="match status" value="1"/>
</dbReference>
<dbReference type="Pfam" id="PF01541">
    <property type="entry name" value="GIY-YIG"/>
    <property type="match status" value="1"/>
</dbReference>
<evidence type="ECO:0000313" key="3">
    <source>
        <dbReference type="EMBL" id="PJA45716.1"/>
    </source>
</evidence>
<organism evidence="3 4">
    <name type="scientific">Candidatus Uhrbacteria bacterium CG_4_9_14_3_um_filter_50_9</name>
    <dbReference type="NCBI Taxonomy" id="1975035"/>
    <lineage>
        <taxon>Bacteria</taxon>
        <taxon>Candidatus Uhriibacteriota</taxon>
    </lineage>
</organism>
<dbReference type="EMBL" id="PFWU01000021">
    <property type="protein sequence ID" value="PJA45716.1"/>
    <property type="molecule type" value="Genomic_DNA"/>
</dbReference>
<dbReference type="PANTHER" id="PTHR34477">
    <property type="entry name" value="UPF0213 PROTEIN YHBQ"/>
    <property type="match status" value="1"/>
</dbReference>
<dbReference type="InterPro" id="IPR000305">
    <property type="entry name" value="GIY-YIG_endonuc"/>
</dbReference>
<comment type="similarity">
    <text evidence="1">Belongs to the UPF0213 family.</text>
</comment>
<evidence type="ECO:0000256" key="1">
    <source>
        <dbReference type="ARBA" id="ARBA00007435"/>
    </source>
</evidence>
<evidence type="ECO:0000313" key="4">
    <source>
        <dbReference type="Proteomes" id="UP000229385"/>
    </source>
</evidence>
<dbReference type="CDD" id="cd10449">
    <property type="entry name" value="GIY-YIG_SLX1_like"/>
    <property type="match status" value="1"/>
</dbReference>
<dbReference type="AlphaFoldDB" id="A0A2M7XDB3"/>
<name>A0A2M7XDB3_9BACT</name>
<proteinExistence type="inferred from homology"/>
<protein>
    <submittedName>
        <fullName evidence="3">Excinuclease ABC subunit C</fullName>
    </submittedName>
</protein>